<name>A0A6C0HDC2_9ZZZZ</name>
<evidence type="ECO:0000313" key="1">
    <source>
        <dbReference type="EMBL" id="QHT78166.1"/>
    </source>
</evidence>
<accession>A0A6C0HDC2</accession>
<reference evidence="1" key="1">
    <citation type="journal article" date="2020" name="Nature">
        <title>Giant virus diversity and host interactions through global metagenomics.</title>
        <authorList>
            <person name="Schulz F."/>
            <person name="Roux S."/>
            <person name="Paez-Espino D."/>
            <person name="Jungbluth S."/>
            <person name="Walsh D.A."/>
            <person name="Denef V.J."/>
            <person name="McMahon K.D."/>
            <person name="Konstantinidis K.T."/>
            <person name="Eloe-Fadrosh E.A."/>
            <person name="Kyrpides N.C."/>
            <person name="Woyke T."/>
        </authorList>
    </citation>
    <scope>NUCLEOTIDE SEQUENCE</scope>
    <source>
        <strain evidence="1">GVMAG-M-3300023179-91</strain>
    </source>
</reference>
<dbReference type="EMBL" id="MN739929">
    <property type="protein sequence ID" value="QHT78166.1"/>
    <property type="molecule type" value="Genomic_DNA"/>
</dbReference>
<dbReference type="AlphaFoldDB" id="A0A6C0HDC2"/>
<sequence>MALIVGHNGPSAYASTIANRTGQSGGSVGGVKKAGIWSGQPFMSVYNVGNSYTYRAPQSIPNLAFSLRNTTRNPLQYKRGSYAVTHSGMM</sequence>
<protein>
    <submittedName>
        <fullName evidence="1">Uncharacterized protein</fullName>
    </submittedName>
</protein>
<organism evidence="1">
    <name type="scientific">viral metagenome</name>
    <dbReference type="NCBI Taxonomy" id="1070528"/>
    <lineage>
        <taxon>unclassified sequences</taxon>
        <taxon>metagenomes</taxon>
        <taxon>organismal metagenomes</taxon>
    </lineage>
</organism>
<proteinExistence type="predicted"/>